<protein>
    <recommendedName>
        <fullName evidence="3">Immunity protein 51 of polymorphic toxin system</fullName>
    </recommendedName>
</protein>
<dbReference type="AlphaFoldDB" id="A0A2M9BRI0"/>
<dbReference type="Proteomes" id="UP000228535">
    <property type="component" value="Unassembled WGS sequence"/>
</dbReference>
<dbReference type="OrthoDB" id="8657476at2"/>
<evidence type="ECO:0000313" key="1">
    <source>
        <dbReference type="EMBL" id="PJJ60554.1"/>
    </source>
</evidence>
<comment type="caution">
    <text evidence="1">The sequence shown here is derived from an EMBL/GenBank/DDBJ whole genome shotgun (WGS) entry which is preliminary data.</text>
</comment>
<proteinExistence type="predicted"/>
<reference evidence="1 2" key="1">
    <citation type="submission" date="2017-11" db="EMBL/GenBank/DDBJ databases">
        <title>Genomic Encyclopedia of Archaeal and Bacterial Type Strains, Phase II (KMG-II): From Individual Species to Whole Genera.</title>
        <authorList>
            <person name="Goeker M."/>
        </authorList>
    </citation>
    <scope>NUCLEOTIDE SEQUENCE [LARGE SCALE GENOMIC DNA]</scope>
    <source>
        <strain evidence="1 2">DSM 11115</strain>
    </source>
</reference>
<sequence length="123" mass="13960">METTFPFKIFALPPEMRVDDAQYGIMADVEADPALEGHFYLFEKYGFGGGGTSWEEHILTILEEEAPELLEHVDGYSTEARLLLYADSEATVRQFMRLIQPIFADLGSLNKYFSQTDSSDFFA</sequence>
<name>A0A2M9BRI0_9BACT</name>
<dbReference type="RefSeq" id="WP_100336198.1">
    <property type="nucleotide sequence ID" value="NZ_PGFA01000001.1"/>
</dbReference>
<organism evidence="1 2">
    <name type="scientific">Hymenobacter chitinivorans DSM 11115</name>
    <dbReference type="NCBI Taxonomy" id="1121954"/>
    <lineage>
        <taxon>Bacteria</taxon>
        <taxon>Pseudomonadati</taxon>
        <taxon>Bacteroidota</taxon>
        <taxon>Cytophagia</taxon>
        <taxon>Cytophagales</taxon>
        <taxon>Hymenobacteraceae</taxon>
        <taxon>Hymenobacter</taxon>
    </lineage>
</organism>
<dbReference type="EMBL" id="PGFA01000001">
    <property type="protein sequence ID" value="PJJ60554.1"/>
    <property type="molecule type" value="Genomic_DNA"/>
</dbReference>
<gene>
    <name evidence="1" type="ORF">CLV45_1983</name>
</gene>
<accession>A0A2M9BRI0</accession>
<keyword evidence="2" id="KW-1185">Reference proteome</keyword>
<evidence type="ECO:0008006" key="3">
    <source>
        <dbReference type="Google" id="ProtNLM"/>
    </source>
</evidence>
<evidence type="ECO:0000313" key="2">
    <source>
        <dbReference type="Proteomes" id="UP000228535"/>
    </source>
</evidence>